<dbReference type="PANTHER" id="PTHR13230">
    <property type="entry name" value="GENERAL TRANSCRIPTION FACTOR IIIC, POLYPEPTIDE 5"/>
    <property type="match status" value="1"/>
</dbReference>
<dbReference type="EMBL" id="FQNF01000012">
    <property type="protein sequence ID" value="SGZ38765.1"/>
    <property type="molecule type" value="Genomic_DNA"/>
</dbReference>
<dbReference type="GO" id="GO:0001002">
    <property type="term" value="F:RNA polymerase III type 1 promoter sequence-specific DNA binding"/>
    <property type="evidence" value="ECO:0007669"/>
    <property type="project" value="TreeGrafter"/>
</dbReference>
<name>A0A1L0CJ21_9ASCO</name>
<dbReference type="OrthoDB" id="5598268at2759"/>
<feature type="domain" description="Transcription factor IIIC subunit 5 HTH" evidence="6">
    <location>
        <begin position="304"/>
        <end position="466"/>
    </location>
</feature>
<gene>
    <name evidence="8" type="ORF">HGUI_00965</name>
</gene>
<keyword evidence="9" id="KW-1185">Reference proteome</keyword>
<keyword evidence="3" id="KW-0804">Transcription</keyword>
<evidence type="ECO:0000313" key="8">
    <source>
        <dbReference type="EMBL" id="SGZ38765.1"/>
    </source>
</evidence>
<dbReference type="InterPro" id="IPR019136">
    <property type="entry name" value="TF_IIIC_su-5_HTH"/>
</dbReference>
<feature type="domain" description="Transcription factor IIIC subunit Tfc1/Sfc1 triple barrel" evidence="7">
    <location>
        <begin position="183"/>
        <end position="253"/>
    </location>
</feature>
<dbReference type="GO" id="GO:0001003">
    <property type="term" value="F:RNA polymerase III type 2 promoter sequence-specific DNA binding"/>
    <property type="evidence" value="ECO:0007669"/>
    <property type="project" value="TreeGrafter"/>
</dbReference>
<dbReference type="VEuPathDB" id="FungiDB:HGUI_00965"/>
<dbReference type="InterPro" id="IPR040454">
    <property type="entry name" value="TF_IIIC_Tfc1/Sfc1"/>
</dbReference>
<dbReference type="Proteomes" id="UP000183365">
    <property type="component" value="Unassembled WGS sequence"/>
</dbReference>
<feature type="compositionally biased region" description="Basic residues" evidence="5">
    <location>
        <begin position="141"/>
        <end position="152"/>
    </location>
</feature>
<dbReference type="PANTHER" id="PTHR13230:SF5">
    <property type="entry name" value="GENERAL TRANSCRIPTION FACTOR 3C POLYPEPTIDE 5"/>
    <property type="match status" value="1"/>
</dbReference>
<dbReference type="AlphaFoldDB" id="A0A1L0CJ21"/>
<evidence type="ECO:0000256" key="1">
    <source>
        <dbReference type="ARBA" id="ARBA00004123"/>
    </source>
</evidence>
<evidence type="ECO:0000256" key="2">
    <source>
        <dbReference type="ARBA" id="ARBA00023125"/>
    </source>
</evidence>
<accession>A0A1L0CJ21</accession>
<dbReference type="InterPro" id="IPR041499">
    <property type="entry name" value="Tfc1/Sfc1_N"/>
</dbReference>
<dbReference type="Pfam" id="PF17682">
    <property type="entry name" value="Tau95_N"/>
    <property type="match status" value="1"/>
</dbReference>
<keyword evidence="2" id="KW-0238">DNA-binding</keyword>
<evidence type="ECO:0000256" key="4">
    <source>
        <dbReference type="ARBA" id="ARBA00023242"/>
    </source>
</evidence>
<reference evidence="9" key="1">
    <citation type="submission" date="2016-11" db="EMBL/GenBank/DDBJ databases">
        <authorList>
            <person name="Guldener U."/>
        </authorList>
    </citation>
    <scope>NUCLEOTIDE SEQUENCE [LARGE SCALE GENOMIC DNA]</scope>
</reference>
<evidence type="ECO:0000313" key="9">
    <source>
        <dbReference type="Proteomes" id="UP000183365"/>
    </source>
</evidence>
<feature type="region of interest" description="Disordered" evidence="5">
    <location>
        <begin position="100"/>
        <end position="152"/>
    </location>
</feature>
<evidence type="ECO:0008006" key="10">
    <source>
        <dbReference type="Google" id="ProtNLM"/>
    </source>
</evidence>
<proteinExistence type="predicted"/>
<evidence type="ECO:0000256" key="5">
    <source>
        <dbReference type="SAM" id="MobiDB-lite"/>
    </source>
</evidence>
<feature type="compositionally biased region" description="Acidic residues" evidence="5">
    <location>
        <begin position="107"/>
        <end position="137"/>
    </location>
</feature>
<dbReference type="GO" id="GO:0000127">
    <property type="term" value="C:transcription factor TFIIIC complex"/>
    <property type="evidence" value="ECO:0007669"/>
    <property type="project" value="InterPro"/>
</dbReference>
<comment type="subcellular location">
    <subcellularLocation>
        <location evidence="1">Nucleus</location>
    </subcellularLocation>
</comment>
<dbReference type="Pfam" id="PF09734">
    <property type="entry name" value="Tau95"/>
    <property type="match status" value="1"/>
</dbReference>
<dbReference type="GO" id="GO:0006384">
    <property type="term" value="P:transcription initiation at RNA polymerase III promoter"/>
    <property type="evidence" value="ECO:0007669"/>
    <property type="project" value="InterPro"/>
</dbReference>
<sequence>MSRKYPNAETFFIRNKRYAEVKTHSLQDSPTVTSIEFPLQFNPKYNERTNIEKLIYKCGGNQTLSQYIDDLEEKQKIEEFQLEKKRLQAKKKVDVDSKNIFETGHVEDEDEDEEEDMDVDEEEDEDMDVDEEEDDDDSKPKPKGARKRRRKAKDLLTKLHLQPGIGDDALLFYLNKTQDKANEFFNEKPLLGRPNRDQKIVLKIRIKKDTLPEGSENMSLIDKLFTKNVTYETEPVAVIDSTIKFRITSDAQFALDHNKTAQDFKRSMLDLNFEDIDSFIENLKDMDNEPWMPLNKETNSYDLMPPIRTFIAEMPFEYEFKGNKLASKIATSTSVYVPTYQVQVSSFEKIPDQPSLELQEKWRLAKEVKRYPHFLSIQTAYDFFKDLQEMIELIRAKFEERPIWLKKHLQGVIIDKPSLCGTTLKYALPFVAYRIMKGPWIHSYCKYGVDPTSDTKYHLYQVEQFRMTTSPNTKVFKDYEPCPKEYISNVPGDIDTRFYLTGKSIPWYSTYTMEVLMTENNVKDIIQNSQLLDNCDPENGWFNELDTWKRKRLVKYILDCLYQGITDFSEDKIKIYKNMPSIKLFAQESSNIAKKRDLMSLKNSSYTVDENIDDINDDELDEKLIGNLNLEECTFDDIVNRIMLQNPELANETKEFYSEFIKN</sequence>
<protein>
    <recommendedName>
        <fullName evidence="10">Transcription factor tau 95 kDa subunit</fullName>
    </recommendedName>
</protein>
<dbReference type="GO" id="GO:0005634">
    <property type="term" value="C:nucleus"/>
    <property type="evidence" value="ECO:0007669"/>
    <property type="project" value="UniProtKB-SubCell"/>
</dbReference>
<keyword evidence="4" id="KW-0539">Nucleus</keyword>
<evidence type="ECO:0000259" key="6">
    <source>
        <dbReference type="Pfam" id="PF09734"/>
    </source>
</evidence>
<evidence type="ECO:0000256" key="3">
    <source>
        <dbReference type="ARBA" id="ARBA00023163"/>
    </source>
</evidence>
<evidence type="ECO:0000259" key="7">
    <source>
        <dbReference type="Pfam" id="PF17682"/>
    </source>
</evidence>
<organism evidence="8 9">
    <name type="scientific">Hanseniaspora guilliermondii</name>
    <dbReference type="NCBI Taxonomy" id="56406"/>
    <lineage>
        <taxon>Eukaryota</taxon>
        <taxon>Fungi</taxon>
        <taxon>Dikarya</taxon>
        <taxon>Ascomycota</taxon>
        <taxon>Saccharomycotina</taxon>
        <taxon>Saccharomycetes</taxon>
        <taxon>Saccharomycodales</taxon>
        <taxon>Saccharomycodaceae</taxon>
        <taxon>Hanseniaspora</taxon>
    </lineage>
</organism>